<feature type="coiled-coil region" evidence="1">
    <location>
        <begin position="407"/>
        <end position="434"/>
    </location>
</feature>
<dbReference type="SUPFAM" id="SSF52540">
    <property type="entry name" value="P-loop containing nucleoside triphosphate hydrolases"/>
    <property type="match status" value="1"/>
</dbReference>
<dbReference type="InterPro" id="IPR027417">
    <property type="entry name" value="P-loop_NTPase"/>
</dbReference>
<name>A0A8W8JLJ0_MAGGI</name>
<evidence type="ECO:0000313" key="4">
    <source>
        <dbReference type="Proteomes" id="UP000005408"/>
    </source>
</evidence>
<dbReference type="Pfam" id="PF00350">
    <property type="entry name" value="Dynamin_N"/>
    <property type="match status" value="1"/>
</dbReference>
<keyword evidence="1" id="KW-0175">Coiled coil</keyword>
<protein>
    <recommendedName>
        <fullName evidence="2">Dynamin N-terminal domain-containing protein</fullName>
    </recommendedName>
</protein>
<evidence type="ECO:0000256" key="1">
    <source>
        <dbReference type="SAM" id="Coils"/>
    </source>
</evidence>
<proteinExistence type="predicted"/>
<dbReference type="PANTHER" id="PTHR26392:SF92">
    <property type="entry name" value="PROTEIN KINASE DOMAIN-CONTAINING PROTEIN"/>
    <property type="match status" value="1"/>
</dbReference>
<dbReference type="Gene3D" id="3.40.50.300">
    <property type="entry name" value="P-loop containing nucleotide triphosphate hydrolases"/>
    <property type="match status" value="1"/>
</dbReference>
<dbReference type="Proteomes" id="UP000005408">
    <property type="component" value="Unassembled WGS sequence"/>
</dbReference>
<reference evidence="3" key="1">
    <citation type="submission" date="2022-08" db="UniProtKB">
        <authorList>
            <consortium name="EnsemblMetazoa"/>
        </authorList>
    </citation>
    <scope>IDENTIFICATION</scope>
    <source>
        <strain evidence="3">05x7-T-G4-1.051#20</strain>
    </source>
</reference>
<organism evidence="3 4">
    <name type="scientific">Magallana gigas</name>
    <name type="common">Pacific oyster</name>
    <name type="synonym">Crassostrea gigas</name>
    <dbReference type="NCBI Taxonomy" id="29159"/>
    <lineage>
        <taxon>Eukaryota</taxon>
        <taxon>Metazoa</taxon>
        <taxon>Spiralia</taxon>
        <taxon>Lophotrochozoa</taxon>
        <taxon>Mollusca</taxon>
        <taxon>Bivalvia</taxon>
        <taxon>Autobranchia</taxon>
        <taxon>Pteriomorphia</taxon>
        <taxon>Ostreida</taxon>
        <taxon>Ostreoidea</taxon>
        <taxon>Ostreidae</taxon>
        <taxon>Magallana</taxon>
    </lineage>
</organism>
<sequence length="679" mass="77523">MATSNEYVDSTRKEPESGDDDICLSSDFRQVCSYSSIKETVGEVLESIETFVSKENFKKHIRPDVYNIEEIEGSLELRRKDLAKTDCSVIVAGETSSGKSSIINRILGDTILPTGVTASTTRVCRVKYSEDLMITTCDAEDKNEIDRMYFQSKEDMAETLNTLAKTKDPNIGYIDIHMPVPLLQGNVIIVDTPGFGDNEQKKVAEKMIEYIPNALAIVFVINVAAAGGIQDDRIVPILTHVQNLRNQMVSFSPNDVIFVMNRWDSLCMETELKKKEYTENTKKSLQTVWRDVDDDCILQLSMVPTDEYREMFQRFQRTLKKIITHNEQKRIKVHLSETNKQHLEIKQSARIKLLTPSKNEGCLKSQQRNLTKKSRIISGDCKDESERIIVSKLKCAEETVEENKNGCVKMLNELEDLERIRQEAHSNLKGYIDDFLREVTSQFYEYIHQRSFKNAILKCVESSTRRSIGKDLDDAIEKATIDWQQHHIEEIFQKVIGEELTRVFSSIQKKICFLKEKMKGFKTKTMLDVDFKIACALAPSGTLLVSSIVMSRMLVDPRIVAGCAVLGLVVTGLAMMEVIDDFKTICEKTLKSRIDALSKEKIYTALQQRYASLIESIITKLLDGDVKNEINNMKRNVHSLQEKHKELKSATTDLKSLRDELNQRKAHLNKIEKIEINLD</sequence>
<feature type="domain" description="Dynamin N-terminal" evidence="2">
    <location>
        <begin position="89"/>
        <end position="225"/>
    </location>
</feature>
<dbReference type="AlphaFoldDB" id="A0A8W8JLJ0"/>
<dbReference type="EnsemblMetazoa" id="G20089.1">
    <property type="protein sequence ID" value="G20089.1:cds"/>
    <property type="gene ID" value="G20089"/>
</dbReference>
<evidence type="ECO:0000313" key="3">
    <source>
        <dbReference type="EnsemblMetazoa" id="G20089.1:cds"/>
    </source>
</evidence>
<feature type="coiled-coil region" evidence="1">
    <location>
        <begin position="630"/>
        <end position="677"/>
    </location>
</feature>
<accession>A0A8W8JLJ0</accession>
<dbReference type="PANTHER" id="PTHR26392">
    <property type="entry name" value="MITOGEN-ACTIVATED PROTEIN KINASE KINASE KINASE 7-RELATED"/>
    <property type="match status" value="1"/>
</dbReference>
<dbReference type="InterPro" id="IPR045063">
    <property type="entry name" value="Dynamin_N"/>
</dbReference>
<evidence type="ECO:0000259" key="2">
    <source>
        <dbReference type="Pfam" id="PF00350"/>
    </source>
</evidence>
<keyword evidence="4" id="KW-1185">Reference proteome</keyword>